<evidence type="ECO:0000256" key="1">
    <source>
        <dbReference type="SAM" id="MobiDB-lite"/>
    </source>
</evidence>
<proteinExistence type="predicted"/>
<accession>R7UFY0</accession>
<evidence type="ECO:0000313" key="3">
    <source>
        <dbReference type="EnsemblMetazoa" id="CapteP216142"/>
    </source>
</evidence>
<evidence type="ECO:0000313" key="4">
    <source>
        <dbReference type="Proteomes" id="UP000014760"/>
    </source>
</evidence>
<reference evidence="3" key="3">
    <citation type="submission" date="2015-06" db="UniProtKB">
        <authorList>
            <consortium name="EnsemblMetazoa"/>
        </authorList>
    </citation>
    <scope>IDENTIFICATION</scope>
</reference>
<dbReference type="HOGENOM" id="CLU_802255_0_0_1"/>
<dbReference type="AlphaFoldDB" id="R7UFY0"/>
<feature type="region of interest" description="Disordered" evidence="1">
    <location>
        <begin position="43"/>
        <end position="68"/>
    </location>
</feature>
<feature type="region of interest" description="Disordered" evidence="1">
    <location>
        <begin position="303"/>
        <end position="346"/>
    </location>
</feature>
<organism evidence="2">
    <name type="scientific">Capitella teleta</name>
    <name type="common">Polychaete worm</name>
    <dbReference type="NCBI Taxonomy" id="283909"/>
    <lineage>
        <taxon>Eukaryota</taxon>
        <taxon>Metazoa</taxon>
        <taxon>Spiralia</taxon>
        <taxon>Lophotrochozoa</taxon>
        <taxon>Annelida</taxon>
        <taxon>Polychaeta</taxon>
        <taxon>Sedentaria</taxon>
        <taxon>Scolecida</taxon>
        <taxon>Capitellidae</taxon>
        <taxon>Capitella</taxon>
    </lineage>
</organism>
<feature type="compositionally biased region" description="Basic and acidic residues" evidence="1">
    <location>
        <begin position="306"/>
        <end position="315"/>
    </location>
</feature>
<keyword evidence="4" id="KW-1185">Reference proteome</keyword>
<gene>
    <name evidence="2" type="ORF">CAPTEDRAFT_216142</name>
</gene>
<dbReference type="EMBL" id="KB301772">
    <property type="protein sequence ID" value="ELU05090.1"/>
    <property type="molecule type" value="Genomic_DNA"/>
</dbReference>
<dbReference type="OrthoDB" id="6161919at2759"/>
<name>R7UFY0_CAPTE</name>
<dbReference type="Proteomes" id="UP000014760">
    <property type="component" value="Unassembled WGS sequence"/>
</dbReference>
<sequence length="346" mass="38946">MDDLLLRRSGMRKLKHKTKSIDIPNLHQRRGAFCEKYRHLSAGDSPVSSDALDEAMDSSPPNKEADDEVSLFNEQVTEVFPTSAFDIVGPRKNSRYPWQRDVGVQCNLLRERLSSSDCSASRLSDSSDQYSVKVSSVDSGTGIDSNRTAAKAYLRQTIDLFDDHRGPRVRAIKDEWFTKRRSAALTEPDLDYLQHIPTMIRPKPKLSRMHSADSMMTKEWKSFNGGTCGRRAISVVQDPDTYRCSGCLSGRDSFSSTMPLLDDRDSLKSIPSMDIIGRADTLQSPRVSPVPWLEQGIPSLVVTDTKSTEAKDLERTQSVQSSDSEERYLQVPPRVVRQQQLVRSDE</sequence>
<evidence type="ECO:0000313" key="2">
    <source>
        <dbReference type="EMBL" id="ELU05090.1"/>
    </source>
</evidence>
<dbReference type="EnsemblMetazoa" id="CapteT216142">
    <property type="protein sequence ID" value="CapteP216142"/>
    <property type="gene ID" value="CapteG216142"/>
</dbReference>
<feature type="compositionally biased region" description="Low complexity" evidence="1">
    <location>
        <begin position="329"/>
        <end position="346"/>
    </location>
</feature>
<dbReference type="EMBL" id="AMQN01007936">
    <property type="status" value="NOT_ANNOTATED_CDS"/>
    <property type="molecule type" value="Genomic_DNA"/>
</dbReference>
<reference evidence="4" key="1">
    <citation type="submission" date="2012-12" db="EMBL/GenBank/DDBJ databases">
        <authorList>
            <person name="Hellsten U."/>
            <person name="Grimwood J."/>
            <person name="Chapman J.A."/>
            <person name="Shapiro H."/>
            <person name="Aerts A."/>
            <person name="Otillar R.P."/>
            <person name="Terry A.Y."/>
            <person name="Boore J.L."/>
            <person name="Simakov O."/>
            <person name="Marletaz F."/>
            <person name="Cho S.-J."/>
            <person name="Edsinger-Gonzales E."/>
            <person name="Havlak P."/>
            <person name="Kuo D.-H."/>
            <person name="Larsson T."/>
            <person name="Lv J."/>
            <person name="Arendt D."/>
            <person name="Savage R."/>
            <person name="Osoegawa K."/>
            <person name="de Jong P."/>
            <person name="Lindberg D.R."/>
            <person name="Seaver E.C."/>
            <person name="Weisblat D.A."/>
            <person name="Putnam N.H."/>
            <person name="Grigoriev I.V."/>
            <person name="Rokhsar D.S."/>
        </authorList>
    </citation>
    <scope>NUCLEOTIDE SEQUENCE</scope>
    <source>
        <strain evidence="4">I ESC-2004</strain>
    </source>
</reference>
<protein>
    <submittedName>
        <fullName evidence="2 3">Uncharacterized protein</fullName>
    </submittedName>
</protein>
<reference evidence="2 4" key="2">
    <citation type="journal article" date="2013" name="Nature">
        <title>Insights into bilaterian evolution from three spiralian genomes.</title>
        <authorList>
            <person name="Simakov O."/>
            <person name="Marletaz F."/>
            <person name="Cho S.J."/>
            <person name="Edsinger-Gonzales E."/>
            <person name="Havlak P."/>
            <person name="Hellsten U."/>
            <person name="Kuo D.H."/>
            <person name="Larsson T."/>
            <person name="Lv J."/>
            <person name="Arendt D."/>
            <person name="Savage R."/>
            <person name="Osoegawa K."/>
            <person name="de Jong P."/>
            <person name="Grimwood J."/>
            <person name="Chapman J.A."/>
            <person name="Shapiro H."/>
            <person name="Aerts A."/>
            <person name="Otillar R.P."/>
            <person name="Terry A.Y."/>
            <person name="Boore J.L."/>
            <person name="Grigoriev I.V."/>
            <person name="Lindberg D.R."/>
            <person name="Seaver E.C."/>
            <person name="Weisblat D.A."/>
            <person name="Putnam N.H."/>
            <person name="Rokhsar D.S."/>
        </authorList>
    </citation>
    <scope>NUCLEOTIDE SEQUENCE</scope>
    <source>
        <strain evidence="2 4">I ESC-2004</strain>
    </source>
</reference>